<gene>
    <name evidence="1" type="ORF">WI372_00020</name>
</gene>
<protein>
    <submittedName>
        <fullName evidence="1">DUF3014 domain-containing protein</fullName>
    </submittedName>
</protein>
<dbReference type="Pfam" id="PF11219">
    <property type="entry name" value="DUF3014"/>
    <property type="match status" value="1"/>
</dbReference>
<organism evidence="1 2">
    <name type="scientific">Gaopeijia maritima</name>
    <dbReference type="NCBI Taxonomy" id="3119007"/>
    <lineage>
        <taxon>Bacteria</taxon>
        <taxon>Pseudomonadati</taxon>
        <taxon>Gemmatimonadota</taxon>
        <taxon>Longimicrobiia</taxon>
        <taxon>Gaopeijiales</taxon>
        <taxon>Gaopeijiaceae</taxon>
        <taxon>Gaopeijia</taxon>
    </lineage>
</organism>
<reference evidence="1 2" key="1">
    <citation type="submission" date="2024-02" db="EMBL/GenBank/DDBJ databases">
        <title>A novel Gemmatimonadota bacterium.</title>
        <authorList>
            <person name="Du Z.-J."/>
            <person name="Ye Y.-Q."/>
        </authorList>
    </citation>
    <scope>NUCLEOTIDE SEQUENCE [LARGE SCALE GENOMIC DNA]</scope>
    <source>
        <strain evidence="1 2">DH-20</strain>
    </source>
</reference>
<dbReference type="RefSeq" id="WP_405275994.1">
    <property type="nucleotide sequence ID" value="NZ_CP144380.1"/>
</dbReference>
<dbReference type="Proteomes" id="UP001484239">
    <property type="component" value="Unassembled WGS sequence"/>
</dbReference>
<evidence type="ECO:0000313" key="1">
    <source>
        <dbReference type="EMBL" id="MEK9499360.1"/>
    </source>
</evidence>
<dbReference type="InterPro" id="IPR021382">
    <property type="entry name" value="DUF3014"/>
</dbReference>
<accession>A0ABU9E5V2</accession>
<keyword evidence="2" id="KW-1185">Reference proteome</keyword>
<proteinExistence type="predicted"/>
<sequence>MPWLPIVLVAVLLAGGAAWWFWLREAPGPTAPDPLASDVITPMDPDTTGDGRMVVPPLELPTLAESDPVLQRVVGALSRNPRWAEWLVTDDLARRFVGAVAAVAAGVDPRDRVPFLAPEGEFTVRSAPGGGTEIDPASWRRYDPITTAFVSFDTEAAVRLYLQLEPLFEQAHQELGFPADSFGLTMSTALDNVLSVQVPASPPGVTLDVKTYLFDDPGLEAAPPVARQLMRLGPDNAGRVQAKLREFRDALVRMEAIPRR</sequence>
<name>A0ABU9E5V2_9BACT</name>
<dbReference type="EMBL" id="JBBHLI010000001">
    <property type="protein sequence ID" value="MEK9499360.1"/>
    <property type="molecule type" value="Genomic_DNA"/>
</dbReference>
<comment type="caution">
    <text evidence="1">The sequence shown here is derived from an EMBL/GenBank/DDBJ whole genome shotgun (WGS) entry which is preliminary data.</text>
</comment>
<evidence type="ECO:0000313" key="2">
    <source>
        <dbReference type="Proteomes" id="UP001484239"/>
    </source>
</evidence>